<evidence type="ECO:0000256" key="4">
    <source>
        <dbReference type="ARBA" id="ARBA00022989"/>
    </source>
</evidence>
<feature type="transmembrane region" description="Helical" evidence="7">
    <location>
        <begin position="178"/>
        <end position="197"/>
    </location>
</feature>
<keyword evidence="9" id="KW-1185">Reference proteome</keyword>
<dbReference type="PANTHER" id="PTHR31621:SF5">
    <property type="entry name" value="PROTEIN DMP10"/>
    <property type="match status" value="1"/>
</dbReference>
<dbReference type="AlphaFoldDB" id="A0AAW1LJU2"/>
<keyword evidence="5 7" id="KW-0472">Membrane</keyword>
<name>A0AAW1LJU2_SAPOF</name>
<dbReference type="InterPro" id="IPR007770">
    <property type="entry name" value="DMP"/>
</dbReference>
<evidence type="ECO:0000256" key="3">
    <source>
        <dbReference type="ARBA" id="ARBA00022692"/>
    </source>
</evidence>
<evidence type="ECO:0000313" key="8">
    <source>
        <dbReference type="EMBL" id="KAK9735384.1"/>
    </source>
</evidence>
<comment type="subcellular location">
    <subcellularLocation>
        <location evidence="1">Membrane</location>
        <topology evidence="1">Multi-pass membrane protein</topology>
    </subcellularLocation>
</comment>
<sequence>MANPPEPLQSQSNPTLNGPLIRPPQTRTQSPRPVHRTLVTTANLANLLPTGTVLGFQSLIPSFSNNGSCYSTNKYLTAFLIWFFALTCFVSSFTDTYIGPRGNLYYGLATPKGLFLFSEANLEEEEGEEVDLSKYRVRFIDFVHAFVSSLVFLVFALGNSNVIKCYFRDSIDEWRNGMLGYVPIVVGAFSSFLFMLFPTTRRGIGYADLAPQT</sequence>
<dbReference type="GO" id="GO:0005737">
    <property type="term" value="C:cytoplasm"/>
    <property type="evidence" value="ECO:0007669"/>
    <property type="project" value="UniProtKB-ARBA"/>
</dbReference>
<dbReference type="Proteomes" id="UP001443914">
    <property type="component" value="Unassembled WGS sequence"/>
</dbReference>
<accession>A0AAW1LJU2</accession>
<comment type="similarity">
    <text evidence="2">Belongs to the plant DMP1 protein family.</text>
</comment>
<dbReference type="GO" id="GO:0016020">
    <property type="term" value="C:membrane"/>
    <property type="evidence" value="ECO:0007669"/>
    <property type="project" value="UniProtKB-SubCell"/>
</dbReference>
<evidence type="ECO:0000256" key="6">
    <source>
        <dbReference type="SAM" id="MobiDB-lite"/>
    </source>
</evidence>
<feature type="compositionally biased region" description="Low complexity" evidence="6">
    <location>
        <begin position="23"/>
        <end position="33"/>
    </location>
</feature>
<dbReference type="EMBL" id="JBDFQZ010000004">
    <property type="protein sequence ID" value="KAK9735384.1"/>
    <property type="molecule type" value="Genomic_DNA"/>
</dbReference>
<keyword evidence="3 7" id="KW-0812">Transmembrane</keyword>
<proteinExistence type="inferred from homology"/>
<protein>
    <submittedName>
        <fullName evidence="8">Uncharacterized protein</fullName>
    </submittedName>
</protein>
<feature type="region of interest" description="Disordered" evidence="6">
    <location>
        <begin position="1"/>
        <end position="33"/>
    </location>
</feature>
<feature type="transmembrane region" description="Helical" evidence="7">
    <location>
        <begin position="139"/>
        <end position="158"/>
    </location>
</feature>
<dbReference type="PANTHER" id="PTHR31621">
    <property type="entry name" value="PROTEIN DMP3"/>
    <property type="match status" value="1"/>
</dbReference>
<organism evidence="8 9">
    <name type="scientific">Saponaria officinalis</name>
    <name type="common">Common soapwort</name>
    <name type="synonym">Lychnis saponaria</name>
    <dbReference type="NCBI Taxonomy" id="3572"/>
    <lineage>
        <taxon>Eukaryota</taxon>
        <taxon>Viridiplantae</taxon>
        <taxon>Streptophyta</taxon>
        <taxon>Embryophyta</taxon>
        <taxon>Tracheophyta</taxon>
        <taxon>Spermatophyta</taxon>
        <taxon>Magnoliopsida</taxon>
        <taxon>eudicotyledons</taxon>
        <taxon>Gunneridae</taxon>
        <taxon>Pentapetalae</taxon>
        <taxon>Caryophyllales</taxon>
        <taxon>Caryophyllaceae</taxon>
        <taxon>Caryophylleae</taxon>
        <taxon>Saponaria</taxon>
    </lineage>
</organism>
<evidence type="ECO:0000256" key="5">
    <source>
        <dbReference type="ARBA" id="ARBA00023136"/>
    </source>
</evidence>
<feature type="transmembrane region" description="Helical" evidence="7">
    <location>
        <begin position="75"/>
        <end position="94"/>
    </location>
</feature>
<gene>
    <name evidence="8" type="ORF">RND81_04G202900</name>
</gene>
<keyword evidence="4 7" id="KW-1133">Transmembrane helix</keyword>
<evidence type="ECO:0000256" key="7">
    <source>
        <dbReference type="SAM" id="Phobius"/>
    </source>
</evidence>
<dbReference type="Pfam" id="PF05078">
    <property type="entry name" value="DUF679"/>
    <property type="match status" value="1"/>
</dbReference>
<comment type="caution">
    <text evidence="8">The sequence shown here is derived from an EMBL/GenBank/DDBJ whole genome shotgun (WGS) entry which is preliminary data.</text>
</comment>
<dbReference type="GO" id="GO:0010256">
    <property type="term" value="P:endomembrane system organization"/>
    <property type="evidence" value="ECO:0007669"/>
    <property type="project" value="TreeGrafter"/>
</dbReference>
<evidence type="ECO:0000256" key="2">
    <source>
        <dbReference type="ARBA" id="ARBA00008707"/>
    </source>
</evidence>
<evidence type="ECO:0000256" key="1">
    <source>
        <dbReference type="ARBA" id="ARBA00004141"/>
    </source>
</evidence>
<reference evidence="8" key="1">
    <citation type="submission" date="2024-03" db="EMBL/GenBank/DDBJ databases">
        <title>WGS assembly of Saponaria officinalis var. Norfolk2.</title>
        <authorList>
            <person name="Jenkins J."/>
            <person name="Shu S."/>
            <person name="Grimwood J."/>
            <person name="Barry K."/>
            <person name="Goodstein D."/>
            <person name="Schmutz J."/>
            <person name="Leebens-Mack J."/>
            <person name="Osbourn A."/>
        </authorList>
    </citation>
    <scope>NUCLEOTIDE SEQUENCE [LARGE SCALE GENOMIC DNA]</scope>
    <source>
        <strain evidence="8">JIC</strain>
    </source>
</reference>
<evidence type="ECO:0000313" key="9">
    <source>
        <dbReference type="Proteomes" id="UP001443914"/>
    </source>
</evidence>